<dbReference type="Gene3D" id="3.40.50.360">
    <property type="match status" value="1"/>
</dbReference>
<keyword evidence="11 16" id="KW-0560">Oxidoreductase</keyword>
<dbReference type="Gene3D" id="2.40.30.10">
    <property type="entry name" value="Translation factors"/>
    <property type="match status" value="1"/>
</dbReference>
<feature type="binding site" description="axial binding residue" evidence="17">
    <location>
        <position position="401"/>
    </location>
    <ligand>
        <name>heme</name>
        <dbReference type="ChEBI" id="CHEBI:30413"/>
    </ligand>
    <ligandPart>
        <name>Fe</name>
        <dbReference type="ChEBI" id="CHEBI:18248"/>
    </ligandPart>
</feature>
<dbReference type="EC" id="1.14.14.1" evidence="16"/>
<dbReference type="Proteomes" id="UP000736672">
    <property type="component" value="Unassembled WGS sequence"/>
</dbReference>
<evidence type="ECO:0000256" key="8">
    <source>
        <dbReference type="ARBA" id="ARBA00022827"/>
    </source>
</evidence>
<dbReference type="Pfam" id="PF00067">
    <property type="entry name" value="p450"/>
    <property type="match status" value="1"/>
</dbReference>
<dbReference type="SUPFAM" id="SSF48264">
    <property type="entry name" value="Cytochrome P450"/>
    <property type="match status" value="1"/>
</dbReference>
<keyword evidence="10 16" id="KW-0249">Electron transport</keyword>
<evidence type="ECO:0000256" key="13">
    <source>
        <dbReference type="ARBA" id="ARBA00023033"/>
    </source>
</evidence>
<dbReference type="PRINTS" id="PR00385">
    <property type="entry name" value="P450"/>
</dbReference>
<dbReference type="Pfam" id="PF00175">
    <property type="entry name" value="NAD_binding_1"/>
    <property type="match status" value="1"/>
</dbReference>
<dbReference type="InterPro" id="IPR001128">
    <property type="entry name" value="Cyt_P450"/>
</dbReference>
<keyword evidence="5 16" id="KW-0285">Flavoprotein</keyword>
<protein>
    <recommendedName>
        <fullName evidence="16">Bifunctional cytochrome P450/NADPH--P450 reductase</fullName>
    </recommendedName>
    <domain>
        <recommendedName>
            <fullName evidence="16">Cytochrome P450</fullName>
            <ecNumber evidence="16">1.14.14.1</ecNumber>
        </recommendedName>
    </domain>
    <domain>
        <recommendedName>
            <fullName evidence="16">NADPH--cytochrome P450 reductase</fullName>
            <ecNumber evidence="16">1.6.2.4</ecNumber>
        </recommendedName>
    </domain>
</protein>
<evidence type="ECO:0000256" key="10">
    <source>
        <dbReference type="ARBA" id="ARBA00022982"/>
    </source>
</evidence>
<keyword evidence="8 16" id="KW-0274">FAD</keyword>
<proteinExistence type="inferred from homology"/>
<keyword evidence="4 16" id="KW-0349">Heme</keyword>
<feature type="domain" description="FAD-binding FR-type" evidence="19">
    <location>
        <begin position="673"/>
        <end position="903"/>
    </location>
</feature>
<evidence type="ECO:0000256" key="14">
    <source>
        <dbReference type="ARBA" id="ARBA00047827"/>
    </source>
</evidence>
<evidence type="ECO:0000256" key="12">
    <source>
        <dbReference type="ARBA" id="ARBA00023004"/>
    </source>
</evidence>
<dbReference type="GO" id="GO:0020037">
    <property type="term" value="F:heme binding"/>
    <property type="evidence" value="ECO:0007669"/>
    <property type="project" value="UniProtKB-UniRule"/>
</dbReference>
<dbReference type="SUPFAM" id="SSF52218">
    <property type="entry name" value="Flavoproteins"/>
    <property type="match status" value="1"/>
</dbReference>
<dbReference type="OrthoDB" id="1470350at2759"/>
<accession>A0A9P9HWH2</accession>
<dbReference type="PRINTS" id="PR00463">
    <property type="entry name" value="EP450I"/>
</dbReference>
<dbReference type="Gene3D" id="1.20.990.10">
    <property type="entry name" value="NADPH-cytochrome p450 Reductase, Chain A, domain 3"/>
    <property type="match status" value="1"/>
</dbReference>
<evidence type="ECO:0000256" key="16">
    <source>
        <dbReference type="PIRNR" id="PIRNR000209"/>
    </source>
</evidence>
<organism evidence="20 21">
    <name type="scientific">Fusarium solani</name>
    <name type="common">Filamentous fungus</name>
    <dbReference type="NCBI Taxonomy" id="169388"/>
    <lineage>
        <taxon>Eukaryota</taxon>
        <taxon>Fungi</taxon>
        <taxon>Dikarya</taxon>
        <taxon>Ascomycota</taxon>
        <taxon>Pezizomycotina</taxon>
        <taxon>Sordariomycetes</taxon>
        <taxon>Hypocreomycetidae</taxon>
        <taxon>Hypocreales</taxon>
        <taxon>Nectriaceae</taxon>
        <taxon>Fusarium</taxon>
        <taxon>Fusarium solani species complex</taxon>
    </lineage>
</organism>
<dbReference type="FunFam" id="2.40.30.10:FF:000198">
    <property type="entry name" value="Bifunctional cytochrome P450/NADPH--P450 reductase"/>
    <property type="match status" value="1"/>
</dbReference>
<comment type="catalytic activity">
    <reaction evidence="15 16">
        <text>2 oxidized [cytochrome P450] + NADPH = 2 reduced [cytochrome P450] + NADP(+) + H(+)</text>
        <dbReference type="Rhea" id="RHEA:24040"/>
        <dbReference type="Rhea" id="RHEA-COMP:14627"/>
        <dbReference type="Rhea" id="RHEA-COMP:14628"/>
        <dbReference type="ChEBI" id="CHEBI:15378"/>
        <dbReference type="ChEBI" id="CHEBI:55376"/>
        <dbReference type="ChEBI" id="CHEBI:57783"/>
        <dbReference type="ChEBI" id="CHEBI:58349"/>
        <dbReference type="ChEBI" id="CHEBI:60344"/>
        <dbReference type="EC" id="1.6.2.4"/>
    </reaction>
</comment>
<dbReference type="AlphaFoldDB" id="A0A9P9HWH2"/>
<gene>
    <name evidence="20" type="ORF">B0J15DRAFT_581758</name>
</gene>
<dbReference type="PIRSF" id="PIRSF000209">
    <property type="entry name" value="Bifunctional_P450_P450R"/>
    <property type="match status" value="1"/>
</dbReference>
<dbReference type="GO" id="GO:0003958">
    <property type="term" value="F:NADPH-hemoprotein reductase activity"/>
    <property type="evidence" value="ECO:0007669"/>
    <property type="project" value="UniProtKB-UniRule"/>
</dbReference>
<comment type="caution">
    <text evidence="20">The sequence shown here is derived from an EMBL/GenBank/DDBJ whole genome shotgun (WGS) entry which is preliminary data.</text>
</comment>
<comment type="cofactor">
    <cofactor evidence="1 16 17">
        <name>heme</name>
        <dbReference type="ChEBI" id="CHEBI:30413"/>
    </cofactor>
</comment>
<dbReference type="EMBL" id="JAGTJS010000007">
    <property type="protein sequence ID" value="KAH7264677.1"/>
    <property type="molecule type" value="Genomic_DNA"/>
</dbReference>
<dbReference type="GO" id="GO:0005829">
    <property type="term" value="C:cytosol"/>
    <property type="evidence" value="ECO:0007669"/>
    <property type="project" value="TreeGrafter"/>
</dbReference>
<keyword evidence="13 16" id="KW-0503">Monooxygenase</keyword>
<evidence type="ECO:0000256" key="4">
    <source>
        <dbReference type="ARBA" id="ARBA00022617"/>
    </source>
</evidence>
<dbReference type="Pfam" id="PF00667">
    <property type="entry name" value="FAD_binding_1"/>
    <property type="match status" value="1"/>
</dbReference>
<dbReference type="PROSITE" id="PS50902">
    <property type="entry name" value="FLAVODOXIN_LIKE"/>
    <property type="match status" value="1"/>
</dbReference>
<dbReference type="PANTHER" id="PTHR19384">
    <property type="entry name" value="NITRIC OXIDE SYNTHASE-RELATED"/>
    <property type="match status" value="1"/>
</dbReference>
<comment type="similarity">
    <text evidence="2 16">In the N-terminal section; belongs to the cytochrome P450 family.</text>
</comment>
<dbReference type="InterPro" id="IPR002401">
    <property type="entry name" value="Cyt_P450_E_grp-I"/>
</dbReference>
<dbReference type="Pfam" id="PF00258">
    <property type="entry name" value="Flavodoxin_1"/>
    <property type="match status" value="1"/>
</dbReference>
<dbReference type="CDD" id="cd06206">
    <property type="entry name" value="bifunctional_CYPOR"/>
    <property type="match status" value="1"/>
</dbReference>
<evidence type="ECO:0000256" key="2">
    <source>
        <dbReference type="ARBA" id="ARBA00010018"/>
    </source>
</evidence>
<evidence type="ECO:0000256" key="7">
    <source>
        <dbReference type="ARBA" id="ARBA00022723"/>
    </source>
</evidence>
<evidence type="ECO:0000256" key="11">
    <source>
        <dbReference type="ARBA" id="ARBA00023002"/>
    </source>
</evidence>
<evidence type="ECO:0000256" key="9">
    <source>
        <dbReference type="ARBA" id="ARBA00022857"/>
    </source>
</evidence>
<dbReference type="FunFam" id="1.10.630.10:FF:000040">
    <property type="entry name" value="Bifunctional cytochrome P450/NADPH--P450 reductase"/>
    <property type="match status" value="1"/>
</dbReference>
<dbReference type="PROSITE" id="PS00086">
    <property type="entry name" value="CYTOCHROME_P450"/>
    <property type="match status" value="1"/>
</dbReference>
<comment type="cofactor">
    <cofactor evidence="16">
        <name>FAD</name>
        <dbReference type="ChEBI" id="CHEBI:57692"/>
    </cofactor>
    <cofactor evidence="16">
        <name>FMN</name>
        <dbReference type="ChEBI" id="CHEBI:58210"/>
    </cofactor>
</comment>
<evidence type="ECO:0000256" key="1">
    <source>
        <dbReference type="ARBA" id="ARBA00001971"/>
    </source>
</evidence>
<keyword evidence="6 16" id="KW-0288">FMN</keyword>
<dbReference type="Gene3D" id="1.10.630.10">
    <property type="entry name" value="Cytochrome P450"/>
    <property type="match status" value="1"/>
</dbReference>
<dbReference type="CDD" id="cd11068">
    <property type="entry name" value="CYP120A1"/>
    <property type="match status" value="1"/>
</dbReference>
<dbReference type="InterPro" id="IPR036396">
    <property type="entry name" value="Cyt_P450_sf"/>
</dbReference>
<dbReference type="GO" id="GO:0005506">
    <property type="term" value="F:iron ion binding"/>
    <property type="evidence" value="ECO:0007669"/>
    <property type="project" value="UniProtKB-UniRule"/>
</dbReference>
<evidence type="ECO:0000313" key="20">
    <source>
        <dbReference type="EMBL" id="KAH7264677.1"/>
    </source>
</evidence>
<dbReference type="InterPro" id="IPR023173">
    <property type="entry name" value="NADPH_Cyt_P450_Rdtase_alpha"/>
</dbReference>
<dbReference type="PROSITE" id="PS51384">
    <property type="entry name" value="FAD_FR"/>
    <property type="match status" value="1"/>
</dbReference>
<keyword evidence="3 16" id="KW-0813">Transport</keyword>
<dbReference type="InterPro" id="IPR017972">
    <property type="entry name" value="Cyt_P450_CS"/>
</dbReference>
<evidence type="ECO:0000256" key="3">
    <source>
        <dbReference type="ARBA" id="ARBA00022448"/>
    </source>
</evidence>
<comment type="catalytic activity">
    <reaction evidence="14 16">
        <text>an organic molecule + reduced [NADPH--hemoprotein reductase] + O2 = an alcohol + oxidized [NADPH--hemoprotein reductase] + H2O + H(+)</text>
        <dbReference type="Rhea" id="RHEA:17149"/>
        <dbReference type="Rhea" id="RHEA-COMP:11964"/>
        <dbReference type="Rhea" id="RHEA-COMP:11965"/>
        <dbReference type="ChEBI" id="CHEBI:15377"/>
        <dbReference type="ChEBI" id="CHEBI:15378"/>
        <dbReference type="ChEBI" id="CHEBI:15379"/>
        <dbReference type="ChEBI" id="CHEBI:30879"/>
        <dbReference type="ChEBI" id="CHEBI:57618"/>
        <dbReference type="ChEBI" id="CHEBI:58210"/>
        <dbReference type="ChEBI" id="CHEBI:142491"/>
        <dbReference type="EC" id="1.14.14.1"/>
    </reaction>
</comment>
<keyword evidence="12 16" id="KW-0408">Iron</keyword>
<keyword evidence="21" id="KW-1185">Reference proteome</keyword>
<dbReference type="EC" id="1.6.2.4" evidence="16"/>
<name>A0A9P9HWH2_FUSSL</name>
<dbReference type="SUPFAM" id="SSF63380">
    <property type="entry name" value="Riboflavin synthase domain-like"/>
    <property type="match status" value="1"/>
</dbReference>
<dbReference type="GO" id="GO:0070330">
    <property type="term" value="F:aromatase activity"/>
    <property type="evidence" value="ECO:0007669"/>
    <property type="project" value="UniProtKB-UniRule"/>
</dbReference>
<reference evidence="20" key="1">
    <citation type="journal article" date="2021" name="Nat. Commun.">
        <title>Genetic determinants of endophytism in the Arabidopsis root mycobiome.</title>
        <authorList>
            <person name="Mesny F."/>
            <person name="Miyauchi S."/>
            <person name="Thiergart T."/>
            <person name="Pickel B."/>
            <person name="Atanasova L."/>
            <person name="Karlsson M."/>
            <person name="Huettel B."/>
            <person name="Barry K.W."/>
            <person name="Haridas S."/>
            <person name="Chen C."/>
            <person name="Bauer D."/>
            <person name="Andreopoulos W."/>
            <person name="Pangilinan J."/>
            <person name="LaButti K."/>
            <person name="Riley R."/>
            <person name="Lipzen A."/>
            <person name="Clum A."/>
            <person name="Drula E."/>
            <person name="Henrissat B."/>
            <person name="Kohler A."/>
            <person name="Grigoriev I.V."/>
            <person name="Martin F.M."/>
            <person name="Hacquard S."/>
        </authorList>
    </citation>
    <scope>NUCLEOTIDE SEQUENCE</scope>
    <source>
        <strain evidence="20">FSSC 5 MPI-SDFR-AT-0091</strain>
    </source>
</reference>
<dbReference type="InterPro" id="IPR017927">
    <property type="entry name" value="FAD-bd_FR_type"/>
</dbReference>
<dbReference type="GO" id="GO:0010181">
    <property type="term" value="F:FMN binding"/>
    <property type="evidence" value="ECO:0007669"/>
    <property type="project" value="UniProtKB-UniRule"/>
</dbReference>
<dbReference type="InterPro" id="IPR039261">
    <property type="entry name" value="FNR_nucleotide-bd"/>
</dbReference>
<evidence type="ECO:0000256" key="15">
    <source>
        <dbReference type="ARBA" id="ARBA00049342"/>
    </source>
</evidence>
<evidence type="ECO:0000313" key="21">
    <source>
        <dbReference type="Proteomes" id="UP000736672"/>
    </source>
</evidence>
<dbReference type="InterPro" id="IPR029039">
    <property type="entry name" value="Flavoprotein-like_sf"/>
</dbReference>
<evidence type="ECO:0000259" key="19">
    <source>
        <dbReference type="PROSITE" id="PS51384"/>
    </source>
</evidence>
<dbReference type="InterPro" id="IPR003097">
    <property type="entry name" value="CysJ-like_FAD-binding"/>
</dbReference>
<dbReference type="InterPro" id="IPR017938">
    <property type="entry name" value="Riboflavin_synthase-like_b-brl"/>
</dbReference>
<dbReference type="GO" id="GO:0050660">
    <property type="term" value="F:flavin adenine dinucleotide binding"/>
    <property type="evidence" value="ECO:0007669"/>
    <property type="project" value="TreeGrafter"/>
</dbReference>
<dbReference type="PANTHER" id="PTHR19384:SF127">
    <property type="entry name" value="BIFUNCTIONAL CYTOCHROME P450_NADPH--P450 REDUCTASE"/>
    <property type="match status" value="1"/>
</dbReference>
<dbReference type="InterPro" id="IPR001433">
    <property type="entry name" value="OxRdtase_FAD/NAD-bd"/>
</dbReference>
<sequence>MTDETEPIPQPPTKPFVGNLTDIDMEYPLGSMLHLANTYGPIYRLSLAGSDMVIVSSWELVHEVCDDSRFKKSIKGDLEELRAAVHDGLFTSTGEEEENWGVAHRVLMTAFGPLAIRGMFDEMHEVARPAQPIDIGEDLTRLTLDTVALCSMGFRFNSYYREELHPFIKAMYAVLKEAGMKGMRVLPSIFYQSEDRKYHENINLLRSTAREVLDARKSLPEGADSRKDLLTAMLRGVDPKTGRKMTDESIIDNLITFLVAGHETTAATFQFTMYNLVKFPDIYRKVQEEIDSVVGTGAITLEHIPKLKYLATVLRETLRQSAPISAIAREASKDEIVGGRFKVEAGTQILCLLAKSQSDPVVYGPTADQFIPERMSEDNFDRIQREFPHSWSPFGSGLRSCIGRPFAWQEMMLAFAVLLQNFNFVMDNPSYTLRIAQTLTIKPKDFYLRAIPRDGLTPSELEARLAGAYHSGGTASRSNRANASLAANNQVEVSTGKKIAIYYGSNSGTCEFMAQSLASDSSTHGFQASVDPLDTAKEDLPSNIPVVIIASSYEGQPPQNASHFVNWIESLNNRKFKEVSYAVWGCGHSDWAKTYQRIPKLIDETLDGLGCQRLVSMGSTNAKDRDMFSDFEAWEDEILWPAIKKKFGNASSENTSVDLKVSFSTPRVSSLRQEVKEALVVNARSLTSGNTGGEKRHLEIQLPTDWIYSAGDYLAVLPHNSQEMVARAMRRFNLAWDAHVSIQASRPTTLPTKVSIPVSEVLNSYVELGQTATKRNISSLSQVAENDQLKGQLEHLATNGFEQEIRAKRLSVLDVLEQFPGLLIPFHHFLSVLPPMRVRQYSISSSPLAKAGRATLTYGVLDEPAFSGVGRHVGVASSYLSSLRPGDKIQVGVRSAAAGFHLPLEVNKTPIICIAAGTGLAPFRAFIQERAILHSNGLPLAPAVVFYGCRNPDIDDLYRGEMDEWEKFGVVTVYRAYSRRVDASHGCKYVQDRLWRERETVGELWSKDARIYVCGSNKIAESAKEILVQIVQEESGKMGHSMTNEEAAEWFEKQRNQRFATDVFD</sequence>
<dbReference type="SUPFAM" id="SSF52343">
    <property type="entry name" value="Ferredoxin reductase-like, C-terminal NADP-linked domain"/>
    <property type="match status" value="1"/>
</dbReference>
<feature type="domain" description="Flavodoxin-like" evidence="18">
    <location>
        <begin position="499"/>
        <end position="639"/>
    </location>
</feature>
<evidence type="ECO:0000256" key="6">
    <source>
        <dbReference type="ARBA" id="ARBA00022643"/>
    </source>
</evidence>
<dbReference type="Gene3D" id="3.40.50.80">
    <property type="entry name" value="Nucleotide-binding domain of ferredoxin-NADP reductase (FNR) module"/>
    <property type="match status" value="1"/>
</dbReference>
<evidence type="ECO:0000256" key="5">
    <source>
        <dbReference type="ARBA" id="ARBA00022630"/>
    </source>
</evidence>
<dbReference type="InterPro" id="IPR023206">
    <property type="entry name" value="Bifunctional_P450_P450_red"/>
</dbReference>
<evidence type="ECO:0000259" key="18">
    <source>
        <dbReference type="PROSITE" id="PS50902"/>
    </source>
</evidence>
<dbReference type="InterPro" id="IPR008254">
    <property type="entry name" value="Flavodoxin/NO_synth"/>
</dbReference>
<keyword evidence="9 16" id="KW-0521">NADP</keyword>
<evidence type="ECO:0000256" key="17">
    <source>
        <dbReference type="PIRSR" id="PIRSR000209-1"/>
    </source>
</evidence>
<keyword evidence="7 16" id="KW-0479">Metal-binding</keyword>